<sequence>MRGPAAALREVLRDFLSFHRANWAEGKLSVCNEAAVTSPARRLLASGAGLPDGWGRWDVYGIAESCLAMKGERGAVVFRKLARAFEFLELVCANLFLSPWRREIKSLKTFTGNYVYYVQSVLPEGVVQRLLKEIGYVPTTATEFSLVRKPDEGEAEQAAFEIFLARLECEDLLDMAEDVRDSDLGDILQKRAQRRWHPAGNLAGKAPPFLGKENVVVGGRNERQGGFSPPQTDVAPSKLTFEEAKNTELRSELGLQCTTAEPRAAPSKCVCKQNANQWIQAGASTGCPVKGSDSEDFLIKYSDLVIGQKPLHFADVPPKASDDATPNTGVMGTKLGLPTNGAPSLTLLSPSASGPQALAILNDVTLESKVPYDYGSPESSTETIESKICGAMRCLNLHRANLMDHPQELKGDNMQHDNHHAGHSCLREERPTDLSSSEKTQSKKDCVERLVHPVEETAQTESRGSKGRAKDFSHSQMKLADLPGGTREGFHVDLYSSDLFCSIAGCGCTMAGSNYSRPLAGLPGACDAGQYCRHCQELLRSSHPLAQYHSSIPARVPYREGSPFQFSFSDFQSCVAPVTETNPEGYVIINKEH</sequence>
<protein>
    <recommendedName>
        <fullName evidence="3">Spermatogenesis-associated protein 2 PUB-like domain-containing protein</fullName>
    </recommendedName>
</protein>
<feature type="domain" description="Spermatogenesis-associated protein 2 PUB-like" evidence="3">
    <location>
        <begin position="59"/>
        <end position="185"/>
    </location>
</feature>
<evidence type="ECO:0000256" key="2">
    <source>
        <dbReference type="SAM" id="MobiDB-lite"/>
    </source>
</evidence>
<dbReference type="OrthoDB" id="9837000at2759"/>
<dbReference type="Proteomes" id="UP000694545">
    <property type="component" value="Unplaced"/>
</dbReference>
<evidence type="ECO:0000256" key="1">
    <source>
        <dbReference type="ARBA" id="ARBA00038142"/>
    </source>
</evidence>
<dbReference type="OMA" id="AINCIDP"/>
<evidence type="ECO:0000313" key="5">
    <source>
        <dbReference type="Proteomes" id="UP000694545"/>
    </source>
</evidence>
<organism evidence="4 5">
    <name type="scientific">Varanus komodoensis</name>
    <name type="common">Komodo dragon</name>
    <dbReference type="NCBI Taxonomy" id="61221"/>
    <lineage>
        <taxon>Eukaryota</taxon>
        <taxon>Metazoa</taxon>
        <taxon>Chordata</taxon>
        <taxon>Craniata</taxon>
        <taxon>Vertebrata</taxon>
        <taxon>Euteleostomi</taxon>
        <taxon>Lepidosauria</taxon>
        <taxon>Squamata</taxon>
        <taxon>Bifurcata</taxon>
        <taxon>Unidentata</taxon>
        <taxon>Episquamata</taxon>
        <taxon>Toxicofera</taxon>
        <taxon>Anguimorpha</taxon>
        <taxon>Paleoanguimorpha</taxon>
        <taxon>Varanoidea</taxon>
        <taxon>Varanidae</taxon>
        <taxon>Varanus</taxon>
    </lineage>
</organism>
<dbReference type="Pfam" id="PF21388">
    <property type="entry name" value="SPATA2_PUB-like"/>
    <property type="match status" value="1"/>
</dbReference>
<dbReference type="PANTHER" id="PTHR15326">
    <property type="entry name" value="SPERMATOGENESIS-ASSOCIATED PROTEIN 2/TAMOZHENNIC"/>
    <property type="match status" value="1"/>
</dbReference>
<dbReference type="Gene3D" id="1.20.58.2190">
    <property type="match status" value="1"/>
</dbReference>
<feature type="region of interest" description="Disordered" evidence="2">
    <location>
        <begin position="408"/>
        <end position="445"/>
    </location>
</feature>
<dbReference type="KEGG" id="vko:123025395"/>
<feature type="compositionally biased region" description="Basic and acidic residues" evidence="2">
    <location>
        <begin position="408"/>
        <end position="432"/>
    </location>
</feature>
<reference evidence="4" key="2">
    <citation type="submission" date="2025-09" db="UniProtKB">
        <authorList>
            <consortium name="Ensembl"/>
        </authorList>
    </citation>
    <scope>IDENTIFICATION</scope>
</reference>
<reference evidence="4" key="1">
    <citation type="submission" date="2025-08" db="UniProtKB">
        <authorList>
            <consortium name="Ensembl"/>
        </authorList>
    </citation>
    <scope>IDENTIFICATION</scope>
</reference>
<keyword evidence="5" id="KW-1185">Reference proteome</keyword>
<dbReference type="PANTHER" id="PTHR15326:SF9">
    <property type="entry name" value="SPERMATOGENESIS-ASSOCIATED PROTEIN 2"/>
    <property type="match status" value="1"/>
</dbReference>
<gene>
    <name evidence="4" type="primary">LOC123025395</name>
</gene>
<comment type="similarity">
    <text evidence="1">Belongs to the SPATA2 family.</text>
</comment>
<accession>A0A8D2LEG1</accession>
<dbReference type="RefSeq" id="XP_044290005.1">
    <property type="nucleotide sequence ID" value="XM_044434070.1"/>
</dbReference>
<evidence type="ECO:0000313" key="4">
    <source>
        <dbReference type="Ensembl" id="ENSVKKP00000021110.1"/>
    </source>
</evidence>
<name>A0A8D2LEG1_VARKO</name>
<dbReference type="Ensembl" id="ENSVKKT00000021635.1">
    <property type="protein sequence ID" value="ENSVKKP00000021110.1"/>
    <property type="gene ID" value="ENSVKKG00000014180.1"/>
</dbReference>
<dbReference type="AlphaFoldDB" id="A0A8D2LEG1"/>
<evidence type="ECO:0000259" key="3">
    <source>
        <dbReference type="Pfam" id="PF21388"/>
    </source>
</evidence>
<dbReference type="GeneID" id="123025395"/>
<dbReference type="GO" id="GO:0005737">
    <property type="term" value="C:cytoplasm"/>
    <property type="evidence" value="ECO:0007669"/>
    <property type="project" value="TreeGrafter"/>
</dbReference>
<feature type="region of interest" description="Disordered" evidence="2">
    <location>
        <begin position="453"/>
        <end position="472"/>
    </location>
</feature>
<dbReference type="InterPro" id="IPR048839">
    <property type="entry name" value="SPATA2_PUB-like"/>
</dbReference>
<proteinExistence type="inferred from homology"/>